<accession>A0A6J8CV13</accession>
<dbReference type="Gene3D" id="3.40.250.10">
    <property type="entry name" value="Rhodanese-like domain"/>
    <property type="match status" value="1"/>
</dbReference>
<dbReference type="SUPFAM" id="SSF52821">
    <property type="entry name" value="Rhodanese/Cell cycle control phosphatase"/>
    <property type="match status" value="1"/>
</dbReference>
<dbReference type="AlphaFoldDB" id="A0A6J8CV13"/>
<proteinExistence type="predicted"/>
<dbReference type="Pfam" id="PF00581">
    <property type="entry name" value="Rhodanese"/>
    <property type="match status" value="1"/>
</dbReference>
<dbReference type="InterPro" id="IPR001763">
    <property type="entry name" value="Rhodanese-like_dom"/>
</dbReference>
<keyword evidence="3" id="KW-1185">Reference proteome</keyword>
<dbReference type="OrthoDB" id="566238at2759"/>
<evidence type="ECO:0000313" key="3">
    <source>
        <dbReference type="Proteomes" id="UP000507470"/>
    </source>
</evidence>
<sequence>MAEENTENKSTPGIGMRMTISMISKKFSKAANISTNTLSDWMRKEKEAQKLVLLDCRPEEEYVVSRIPGAVRVDYENEAESILEKIPDAQTDKSARIVCYCAAGYRSSLVVEKLQDHFKKLGTRPPWEMYNLEGSIFKWANEGRTMVDVNNKRTPFAHPYNAVFDGKTLYSLDTSERADCIIPKNPNEMTTSISNNSNKLTTFIQNTSNELTTSIPNNSNELTTSIPDKPDNYIVNLYED</sequence>
<dbReference type="CDD" id="cd00158">
    <property type="entry name" value="RHOD"/>
    <property type="match status" value="1"/>
</dbReference>
<feature type="domain" description="Rhodanese" evidence="1">
    <location>
        <begin position="47"/>
        <end position="148"/>
    </location>
</feature>
<evidence type="ECO:0000259" key="1">
    <source>
        <dbReference type="PROSITE" id="PS50206"/>
    </source>
</evidence>
<dbReference type="SMART" id="SM00450">
    <property type="entry name" value="RHOD"/>
    <property type="match status" value="1"/>
</dbReference>
<dbReference type="PROSITE" id="PS50206">
    <property type="entry name" value="RHODANESE_3"/>
    <property type="match status" value="1"/>
</dbReference>
<gene>
    <name evidence="2" type="ORF">MCOR_34518</name>
</gene>
<protein>
    <recommendedName>
        <fullName evidence="1">Rhodanese domain-containing protein</fullName>
    </recommendedName>
</protein>
<name>A0A6J8CV13_MYTCO</name>
<evidence type="ECO:0000313" key="2">
    <source>
        <dbReference type="EMBL" id="CAC5400333.1"/>
    </source>
</evidence>
<dbReference type="EMBL" id="CACVKT020006198">
    <property type="protein sequence ID" value="CAC5400333.1"/>
    <property type="molecule type" value="Genomic_DNA"/>
</dbReference>
<dbReference type="InterPro" id="IPR036873">
    <property type="entry name" value="Rhodanese-like_dom_sf"/>
</dbReference>
<dbReference type="Proteomes" id="UP000507470">
    <property type="component" value="Unassembled WGS sequence"/>
</dbReference>
<organism evidence="2 3">
    <name type="scientific">Mytilus coruscus</name>
    <name type="common">Sea mussel</name>
    <dbReference type="NCBI Taxonomy" id="42192"/>
    <lineage>
        <taxon>Eukaryota</taxon>
        <taxon>Metazoa</taxon>
        <taxon>Spiralia</taxon>
        <taxon>Lophotrochozoa</taxon>
        <taxon>Mollusca</taxon>
        <taxon>Bivalvia</taxon>
        <taxon>Autobranchia</taxon>
        <taxon>Pteriomorphia</taxon>
        <taxon>Mytilida</taxon>
        <taxon>Mytiloidea</taxon>
        <taxon>Mytilidae</taxon>
        <taxon>Mytilinae</taxon>
        <taxon>Mytilus</taxon>
    </lineage>
</organism>
<reference evidence="2 3" key="1">
    <citation type="submission" date="2020-06" db="EMBL/GenBank/DDBJ databases">
        <authorList>
            <person name="Li R."/>
            <person name="Bekaert M."/>
        </authorList>
    </citation>
    <scope>NUCLEOTIDE SEQUENCE [LARGE SCALE GENOMIC DNA]</scope>
    <source>
        <strain evidence="3">wild</strain>
    </source>
</reference>